<dbReference type="GO" id="GO:0005634">
    <property type="term" value="C:nucleus"/>
    <property type="evidence" value="ECO:0007669"/>
    <property type="project" value="TreeGrafter"/>
</dbReference>
<gene>
    <name evidence="2" type="ORF">QSP1433_LOCUS10229</name>
    <name evidence="3" type="ORF">QSP1433_LOCUS10230</name>
</gene>
<organism evidence="2">
    <name type="scientific">Mucochytrium quahogii</name>
    <dbReference type="NCBI Taxonomy" id="96639"/>
    <lineage>
        <taxon>Eukaryota</taxon>
        <taxon>Sar</taxon>
        <taxon>Stramenopiles</taxon>
        <taxon>Bigyra</taxon>
        <taxon>Labyrinthulomycetes</taxon>
        <taxon>Thraustochytrida</taxon>
        <taxon>Thraustochytriidae</taxon>
        <taxon>Mucochytrium</taxon>
    </lineage>
</organism>
<protein>
    <submittedName>
        <fullName evidence="2">Uncharacterized protein</fullName>
    </submittedName>
</protein>
<evidence type="ECO:0000313" key="3">
    <source>
        <dbReference type="EMBL" id="CAD9689386.1"/>
    </source>
</evidence>
<name>A0A7S2WI89_9STRA</name>
<comment type="similarity">
    <text evidence="1">Belongs to the MYG1 family.</text>
</comment>
<reference evidence="2" key="1">
    <citation type="submission" date="2021-01" db="EMBL/GenBank/DDBJ databases">
        <authorList>
            <person name="Corre E."/>
            <person name="Pelletier E."/>
            <person name="Niang G."/>
            <person name="Scheremetjew M."/>
            <person name="Finn R."/>
            <person name="Kale V."/>
            <person name="Holt S."/>
            <person name="Cochrane G."/>
            <person name="Meng A."/>
            <person name="Brown T."/>
            <person name="Cohen L."/>
        </authorList>
    </citation>
    <scope>NUCLEOTIDE SEQUENCE</scope>
    <source>
        <strain evidence="2">NY070348D</strain>
    </source>
</reference>
<dbReference type="Pfam" id="PF03690">
    <property type="entry name" value="MYG1_exonuc"/>
    <property type="match status" value="1"/>
</dbReference>
<dbReference type="EMBL" id="HBHK01016368">
    <property type="protein sequence ID" value="CAD9689386.1"/>
    <property type="molecule type" value="Transcribed_RNA"/>
</dbReference>
<accession>A0A7S2WI89</accession>
<proteinExistence type="inferred from homology"/>
<dbReference type="EMBL" id="HBHK01016367">
    <property type="protein sequence ID" value="CAD9689384.1"/>
    <property type="molecule type" value="Transcribed_RNA"/>
</dbReference>
<sequence>MSKIVEERVQGLVVKSPGPDDEYSAVIGTHDGHFHCDEAFACGMLQLTEEFKGLPVVRTRNSEVLDKCNIVVDVGAKFDPAAKRFDHHQREFKDVFFSEDFKTKLSSAGLVYKYYGKEIISNIASATNVSLSDELRDLLHTKVYEGFVEHIDGIDNGIDAYSGEKNYSVSTHLSARVGTLNPTWMEEQSNEKTNAQFKKAVHLTTSEFVQQVERLLVVWLPAREIVKASVEKRFEVDPSGHIVKFEQSCPWKSHLYLLEEEGTAKLKVGDVKYVLYEDSNGAWRIQCVPESENSFQSRLPLPEKYRGFRDQELSDLWGIPGCIFVHAAGFIGGNKTFDGALKMAQSALQ</sequence>
<dbReference type="PANTHER" id="PTHR11215">
    <property type="entry name" value="METAL DEPENDENT HYDROLASE - RELATED"/>
    <property type="match status" value="1"/>
</dbReference>
<dbReference type="PANTHER" id="PTHR11215:SF1">
    <property type="entry name" value="MYG1 EXONUCLEASE"/>
    <property type="match status" value="1"/>
</dbReference>
<evidence type="ECO:0000313" key="2">
    <source>
        <dbReference type="EMBL" id="CAD9689384.1"/>
    </source>
</evidence>
<dbReference type="InterPro" id="IPR003226">
    <property type="entry name" value="MYG1_exonuclease"/>
</dbReference>
<dbReference type="AlphaFoldDB" id="A0A7S2WI89"/>
<dbReference type="GO" id="GO:0005737">
    <property type="term" value="C:cytoplasm"/>
    <property type="evidence" value="ECO:0007669"/>
    <property type="project" value="TreeGrafter"/>
</dbReference>
<evidence type="ECO:0000256" key="1">
    <source>
        <dbReference type="ARBA" id="ARBA00010105"/>
    </source>
</evidence>